<dbReference type="Ensembl" id="ENSOABT00000050238.2">
    <property type="protein sequence ID" value="ENSOABP00000048980.1"/>
    <property type="gene ID" value="ENSOABG00000021846.2"/>
</dbReference>
<sequence>MQNPGDEDGREESSTRNETGPNLQDGSDDAEEDSGATASHVPEVQSLPQPESSAAQHYPDLTVVDENLPAAINLMQEDVAQVAHRSHTSEEMEDDEPLPEDEEEELIVLDPEHPVVRRQQAALTIQLRKQLERINQALREKHAVAKDDASHNQELGVEVFRLQEQLVRQQNRLHDLHETKTQAEAKHQQALNQLEEIKSQHSSMTRKVCEARANVSQLQAQLDSMTQYLIFIQGVSEGLRSEVKTMNNARRKAGAEKTQAEDQKLKQDLYVERLTKELDRLTQQIAMYEAKTSAQAEETQTAKEALSEAEMEMESLLVARKQLLQQWNSCLMGLRRRDEAFGAMQEVIRETKHQVILLDKDIDGYKKSINAEQEQNEILTLQLNWSQMDCTTTRKLISDKQAQQESLQAHYSTFLLTLQETERTLARLSKEFGSHQGQVNDQSKQLEKESSARLELENNIMSSMQHKLLHNSAAKYSQLLTEKISRLKKEKMYQLKQSEEEVLVVKLESQLVSQRVDSLALTQEALDQEIAKSNKLITAIQAKVTSSVRVIEQKQSTIIGYNKKISQIAASTGHDDLGPLHIKIQSIIAQIEELAANIKSYQQLWMKRQGILMGLTQTIEANSKELLKLQTEYTGWQQTKLYFESQIESEHREEAELEKSSKMLKRDQLKLNMLLSRKGQLSQALQQENAVMETDFIHRLKDAEREAVKMQMKLEKTQEEKERLLNSLVEAERQIMLWEKKTQLVKEMHSAMDVGQGESHTMKAEIHRMEARLSQLMKQRECLLRESEATVARRETIVLRKEAMMRNSLKQATQGDLSLSIQGLQRKIREAHKQVVEYEQVIGELQKQKESLRDRIAQKKTHLTELCSTSYILDSDFVNLQDTKERNLAHLVALQSRAKRLRTVCEGSYRAVSTPESVEAALQRQTERLHAISTILHRVCEEFPQHQGALRRLSRALSEHAKAVE</sequence>
<dbReference type="RefSeq" id="XP_031612096.1">
    <property type="nucleotide sequence ID" value="XM_031756236.2"/>
</dbReference>
<proteinExistence type="predicted"/>
<evidence type="ECO:0000313" key="4">
    <source>
        <dbReference type="Proteomes" id="UP000472276"/>
    </source>
</evidence>
<evidence type="ECO:0000256" key="1">
    <source>
        <dbReference type="SAM" id="Coils"/>
    </source>
</evidence>
<feature type="compositionally biased region" description="Polar residues" evidence="2">
    <location>
        <begin position="46"/>
        <end position="55"/>
    </location>
</feature>
<evidence type="ECO:0008006" key="5">
    <source>
        <dbReference type="Google" id="ProtNLM"/>
    </source>
</evidence>
<dbReference type="Pfam" id="PF08647">
    <property type="entry name" value="BRE1"/>
    <property type="match status" value="1"/>
</dbReference>
<feature type="region of interest" description="Disordered" evidence="2">
    <location>
        <begin position="81"/>
        <end position="103"/>
    </location>
</feature>
<feature type="coiled-coil region" evidence="1">
    <location>
        <begin position="700"/>
        <end position="786"/>
    </location>
</feature>
<dbReference type="GeneID" id="116333089"/>
<organism evidence="3 4">
    <name type="scientific">Oreochromis aureus</name>
    <name type="common">Israeli tilapia</name>
    <name type="synonym">Chromis aureus</name>
    <dbReference type="NCBI Taxonomy" id="47969"/>
    <lineage>
        <taxon>Eukaryota</taxon>
        <taxon>Metazoa</taxon>
        <taxon>Chordata</taxon>
        <taxon>Craniata</taxon>
        <taxon>Vertebrata</taxon>
        <taxon>Euteleostomi</taxon>
        <taxon>Actinopterygii</taxon>
        <taxon>Neopterygii</taxon>
        <taxon>Teleostei</taxon>
        <taxon>Neoteleostei</taxon>
        <taxon>Acanthomorphata</taxon>
        <taxon>Ovalentaria</taxon>
        <taxon>Cichlomorphae</taxon>
        <taxon>Cichliformes</taxon>
        <taxon>Cichlidae</taxon>
        <taxon>African cichlids</taxon>
        <taxon>Pseudocrenilabrinae</taxon>
        <taxon>Oreochromini</taxon>
        <taxon>Oreochromis</taxon>
    </lineage>
</organism>
<dbReference type="GO" id="GO:0035082">
    <property type="term" value="P:axoneme assembly"/>
    <property type="evidence" value="ECO:0007669"/>
    <property type="project" value="InterPro"/>
</dbReference>
<dbReference type="GO" id="GO:0005737">
    <property type="term" value="C:cytoplasm"/>
    <property type="evidence" value="ECO:0007669"/>
    <property type="project" value="TreeGrafter"/>
</dbReference>
<reference evidence="3" key="1">
    <citation type="submission" date="2025-08" db="UniProtKB">
        <authorList>
            <consortium name="Ensembl"/>
        </authorList>
    </citation>
    <scope>IDENTIFICATION</scope>
</reference>
<name>A0A668VAM5_OREAU</name>
<accession>A0A668VAM5</accession>
<evidence type="ECO:0000313" key="3">
    <source>
        <dbReference type="Ensembl" id="ENSOABP00000048980.1"/>
    </source>
</evidence>
<feature type="compositionally biased region" description="Polar residues" evidence="2">
    <location>
        <begin position="16"/>
        <end position="25"/>
    </location>
</feature>
<dbReference type="InterPro" id="IPR037386">
    <property type="entry name" value="CCDC40"/>
</dbReference>
<keyword evidence="4" id="KW-1185">Reference proteome</keyword>
<feature type="coiled-coil region" evidence="1">
    <location>
        <begin position="821"/>
        <end position="862"/>
    </location>
</feature>
<reference evidence="3" key="2">
    <citation type="submission" date="2025-09" db="UniProtKB">
        <authorList>
            <consortium name="Ensembl"/>
        </authorList>
    </citation>
    <scope>IDENTIFICATION</scope>
</reference>
<protein>
    <recommendedName>
        <fullName evidence="5">Coiled-coil domain containing 40</fullName>
    </recommendedName>
</protein>
<dbReference type="GO" id="GO:0005929">
    <property type="term" value="C:cilium"/>
    <property type="evidence" value="ECO:0007669"/>
    <property type="project" value="TreeGrafter"/>
</dbReference>
<dbReference type="Gene3D" id="1.10.287.1490">
    <property type="match status" value="1"/>
</dbReference>
<gene>
    <name evidence="3" type="primary">CCDC40</name>
</gene>
<dbReference type="GO" id="GO:0001947">
    <property type="term" value="P:heart looping"/>
    <property type="evidence" value="ECO:0007669"/>
    <property type="project" value="TreeGrafter"/>
</dbReference>
<dbReference type="PANTHER" id="PTHR16275:SF8">
    <property type="entry name" value="COILED-COIL DOMAIN-CONTAINING PROTEIN 40"/>
    <property type="match status" value="1"/>
</dbReference>
<dbReference type="PANTHER" id="PTHR16275">
    <property type="entry name" value="COILED-COIL DOMAIN-CONTAINING PROTEIN 40"/>
    <property type="match status" value="1"/>
</dbReference>
<keyword evidence="1" id="KW-0175">Coiled coil</keyword>
<feature type="coiled-coil region" evidence="1">
    <location>
        <begin position="418"/>
        <end position="459"/>
    </location>
</feature>
<dbReference type="GO" id="GO:0060287">
    <property type="term" value="P:epithelial cilium movement involved in determination of left/right asymmetry"/>
    <property type="evidence" value="ECO:0007669"/>
    <property type="project" value="TreeGrafter"/>
</dbReference>
<dbReference type="AlphaFoldDB" id="A0A668VAM5"/>
<feature type="coiled-coil region" evidence="1">
    <location>
        <begin position="243"/>
        <end position="326"/>
    </location>
</feature>
<evidence type="ECO:0000256" key="2">
    <source>
        <dbReference type="SAM" id="MobiDB-lite"/>
    </source>
</evidence>
<feature type="compositionally biased region" description="Acidic residues" evidence="2">
    <location>
        <begin position="91"/>
        <end position="103"/>
    </location>
</feature>
<feature type="region of interest" description="Disordered" evidence="2">
    <location>
        <begin position="1"/>
        <end position="57"/>
    </location>
</feature>
<dbReference type="OMA" id="RMQRIQK"/>
<feature type="compositionally biased region" description="Acidic residues" evidence="2">
    <location>
        <begin position="1"/>
        <end position="10"/>
    </location>
</feature>
<feature type="coiled-coil region" evidence="1">
    <location>
        <begin position="128"/>
        <end position="207"/>
    </location>
</feature>
<dbReference type="GO" id="GO:0005576">
    <property type="term" value="C:extracellular region"/>
    <property type="evidence" value="ECO:0007669"/>
    <property type="project" value="GOC"/>
</dbReference>
<dbReference type="Proteomes" id="UP000472276">
    <property type="component" value="Unassembled WGS sequence"/>
</dbReference>